<protein>
    <submittedName>
        <fullName evidence="2">Larval mesenchyme specific protein</fullName>
    </submittedName>
</protein>
<evidence type="ECO:0000256" key="1">
    <source>
        <dbReference type="SAM" id="MobiDB-lite"/>
    </source>
</evidence>
<proteinExistence type="predicted"/>
<reference evidence="2" key="1">
    <citation type="submission" date="2020-02" db="EMBL/GenBank/DDBJ databases">
        <authorList>
            <person name="Meier V. D."/>
        </authorList>
    </citation>
    <scope>NUCLEOTIDE SEQUENCE</scope>
    <source>
        <strain evidence="2">AVDCRST_MAG89</strain>
    </source>
</reference>
<dbReference type="AlphaFoldDB" id="A0A6J4KZQ3"/>
<evidence type="ECO:0000313" key="2">
    <source>
        <dbReference type="EMBL" id="CAA9320071.1"/>
    </source>
</evidence>
<dbReference type="EMBL" id="CADCTV010000344">
    <property type="protein sequence ID" value="CAA9320071.1"/>
    <property type="molecule type" value="Genomic_DNA"/>
</dbReference>
<organism evidence="2">
    <name type="scientific">uncultured Gemmatimonadota bacterium</name>
    <dbReference type="NCBI Taxonomy" id="203437"/>
    <lineage>
        <taxon>Bacteria</taxon>
        <taxon>Pseudomonadati</taxon>
        <taxon>Gemmatimonadota</taxon>
        <taxon>environmental samples</taxon>
    </lineage>
</organism>
<sequence length="273" mass="30551">RRALRRRHPARYLEVRQVPQPHVELGVGERPRPVLHRRGHAQQRLQGVVGLHPRLPLQHPHPAPPARGALRGKPVPADRPRSVRLEFLRRLDVPSLQRGRRHLPDVRGALRRRNRGARREPGRDPRGPSAGAREGARLRRPARAAADAGVRVQELPRAQHHLLRALGPHRHRLRRVPAPCRAAPAPGRSLGVPLRRFAPRPLGPAARDGRRRDVVPLQVPAVGHRAARARHRASRGNRFRRRLPRLVARADRGLARQPAERAPDGGALPAAVL</sequence>
<accession>A0A6J4KZQ3</accession>
<feature type="compositionally biased region" description="Basic and acidic residues" evidence="1">
    <location>
        <begin position="250"/>
        <end position="263"/>
    </location>
</feature>
<gene>
    <name evidence="2" type="ORF">AVDCRST_MAG89-1609</name>
</gene>
<feature type="compositionally biased region" description="Basic and acidic residues" evidence="1">
    <location>
        <begin position="117"/>
        <end position="126"/>
    </location>
</feature>
<feature type="non-terminal residue" evidence="2">
    <location>
        <position position="273"/>
    </location>
</feature>
<name>A0A6J4KZQ3_9BACT</name>
<feature type="non-terminal residue" evidence="2">
    <location>
        <position position="1"/>
    </location>
</feature>
<feature type="region of interest" description="Disordered" evidence="1">
    <location>
        <begin position="250"/>
        <end position="273"/>
    </location>
</feature>
<feature type="region of interest" description="Disordered" evidence="1">
    <location>
        <begin position="59"/>
        <end position="78"/>
    </location>
</feature>
<feature type="region of interest" description="Disordered" evidence="1">
    <location>
        <begin position="99"/>
        <end position="140"/>
    </location>
</feature>